<gene>
    <name evidence="1" type="ORF">BBF96_10305</name>
</gene>
<reference evidence="1 2" key="1">
    <citation type="submission" date="2016-07" db="EMBL/GenBank/DDBJ databases">
        <title>Genome and transcriptome analysis of iron-reducing fermentative bacteria Anoxybacter fermentans.</title>
        <authorList>
            <person name="Zeng X."/>
            <person name="Shao Z."/>
        </authorList>
    </citation>
    <scope>NUCLEOTIDE SEQUENCE [LARGE SCALE GENOMIC DNA]</scope>
    <source>
        <strain evidence="1 2">DY22613</strain>
    </source>
</reference>
<accession>A0A3Q9HRH9</accession>
<keyword evidence="2" id="KW-1185">Reference proteome</keyword>
<dbReference type="KEGG" id="aft:BBF96_10305"/>
<protein>
    <submittedName>
        <fullName evidence="1">Uncharacterized protein</fullName>
    </submittedName>
</protein>
<proteinExistence type="predicted"/>
<sequence>MFGTTARNLLKKFHSAKELAEIPIEELKNLLASSSKNYFRNIDQKSILVNQTAKYLFSIPNILAEQINFLIKEENFTDDVTPLTRTGNAYLRYYFIQDTQSMINYNSEYCEYYKHKFKETPRHSHKRALTLTARKLVRLVSTLLSKKQLYPSPEERKERKLKQKEMTDS</sequence>
<organism evidence="1 2">
    <name type="scientific">Anoxybacter fermentans</name>
    <dbReference type="NCBI Taxonomy" id="1323375"/>
    <lineage>
        <taxon>Bacteria</taxon>
        <taxon>Bacillati</taxon>
        <taxon>Bacillota</taxon>
        <taxon>Clostridia</taxon>
        <taxon>Halanaerobiales</taxon>
        <taxon>Anoxybacter</taxon>
    </lineage>
</organism>
<name>A0A3Q9HRH9_9FIRM</name>
<dbReference type="Proteomes" id="UP000267250">
    <property type="component" value="Chromosome"/>
</dbReference>
<dbReference type="EMBL" id="CP016379">
    <property type="protein sequence ID" value="AZR73742.1"/>
    <property type="molecule type" value="Genomic_DNA"/>
</dbReference>
<evidence type="ECO:0000313" key="1">
    <source>
        <dbReference type="EMBL" id="AZR73742.1"/>
    </source>
</evidence>
<evidence type="ECO:0000313" key="2">
    <source>
        <dbReference type="Proteomes" id="UP000267250"/>
    </source>
</evidence>
<dbReference type="AlphaFoldDB" id="A0A3Q9HRH9"/>